<dbReference type="SUPFAM" id="SSF53137">
    <property type="entry name" value="Translational machinery components"/>
    <property type="match status" value="1"/>
</dbReference>
<sequence length="201" mass="22283">MFRKTFTGFLRVLPINNNILNNSRTICISSTYCRDVTDRKEMLKSMPVIDEGTAGEKSLDMDLLIDTGSERFPTSQMAKKQFGGVYYNDIPILNITVSHNNTIINYTNSKGVPEVIRSCGIEGFKNTRKGTNIAAQATAISIGTRVLEKGIKTVRVRVCGIGPGRMSAIKGLQMSGLNIVSITDNTRVSWNPPRPRKQRKL</sequence>
<evidence type="ECO:0000313" key="4">
    <source>
        <dbReference type="EMBL" id="KAF7278835.1"/>
    </source>
</evidence>
<evidence type="ECO:0008006" key="6">
    <source>
        <dbReference type="Google" id="ProtNLM"/>
    </source>
</evidence>
<dbReference type="GO" id="GO:0005840">
    <property type="term" value="C:ribosome"/>
    <property type="evidence" value="ECO:0007669"/>
    <property type="project" value="UniProtKB-KW"/>
</dbReference>
<comment type="caution">
    <text evidence="4">The sequence shown here is derived from an EMBL/GenBank/DDBJ whole genome shotgun (WGS) entry which is preliminary data.</text>
</comment>
<dbReference type="Pfam" id="PF00411">
    <property type="entry name" value="Ribosomal_S11"/>
    <property type="match status" value="1"/>
</dbReference>
<evidence type="ECO:0000256" key="1">
    <source>
        <dbReference type="ARBA" id="ARBA00006194"/>
    </source>
</evidence>
<dbReference type="OrthoDB" id="1654884at2759"/>
<keyword evidence="5" id="KW-1185">Reference proteome</keyword>
<evidence type="ECO:0000256" key="2">
    <source>
        <dbReference type="ARBA" id="ARBA00022980"/>
    </source>
</evidence>
<dbReference type="InterPro" id="IPR001971">
    <property type="entry name" value="Ribosomal_uS11"/>
</dbReference>
<dbReference type="HAMAP" id="MF_01310">
    <property type="entry name" value="Ribosomal_uS11"/>
    <property type="match status" value="1"/>
</dbReference>
<gene>
    <name evidence="4" type="ORF">GWI33_007946</name>
</gene>
<dbReference type="PANTHER" id="PTHR11759">
    <property type="entry name" value="40S RIBOSOMAL PROTEIN S14/30S RIBOSOMAL PROTEIN S11"/>
    <property type="match status" value="1"/>
</dbReference>
<dbReference type="EMBL" id="JAACXV010000385">
    <property type="protein sequence ID" value="KAF7278835.1"/>
    <property type="molecule type" value="Genomic_DNA"/>
</dbReference>
<comment type="similarity">
    <text evidence="1">Belongs to the universal ribosomal protein uS11 family.</text>
</comment>
<dbReference type="GO" id="GO:1990904">
    <property type="term" value="C:ribonucleoprotein complex"/>
    <property type="evidence" value="ECO:0007669"/>
    <property type="project" value="UniProtKB-KW"/>
</dbReference>
<reference evidence="4" key="1">
    <citation type="submission" date="2020-08" db="EMBL/GenBank/DDBJ databases">
        <title>Genome sequencing and assembly of the red palm weevil Rhynchophorus ferrugineus.</title>
        <authorList>
            <person name="Dias G.B."/>
            <person name="Bergman C.M."/>
            <person name="Manee M."/>
        </authorList>
    </citation>
    <scope>NUCLEOTIDE SEQUENCE</scope>
    <source>
        <strain evidence="4">AA-2017</strain>
        <tissue evidence="4">Whole larva</tissue>
    </source>
</reference>
<name>A0A834MG99_RHYFE</name>
<dbReference type="Proteomes" id="UP000625711">
    <property type="component" value="Unassembled WGS sequence"/>
</dbReference>
<dbReference type="GO" id="GO:0003735">
    <property type="term" value="F:structural constituent of ribosome"/>
    <property type="evidence" value="ECO:0007669"/>
    <property type="project" value="InterPro"/>
</dbReference>
<accession>A0A834MG99</accession>
<organism evidence="4 5">
    <name type="scientific">Rhynchophorus ferrugineus</name>
    <name type="common">Red palm weevil</name>
    <name type="synonym">Curculio ferrugineus</name>
    <dbReference type="NCBI Taxonomy" id="354439"/>
    <lineage>
        <taxon>Eukaryota</taxon>
        <taxon>Metazoa</taxon>
        <taxon>Ecdysozoa</taxon>
        <taxon>Arthropoda</taxon>
        <taxon>Hexapoda</taxon>
        <taxon>Insecta</taxon>
        <taxon>Pterygota</taxon>
        <taxon>Neoptera</taxon>
        <taxon>Endopterygota</taxon>
        <taxon>Coleoptera</taxon>
        <taxon>Polyphaga</taxon>
        <taxon>Cucujiformia</taxon>
        <taxon>Curculionidae</taxon>
        <taxon>Dryophthorinae</taxon>
        <taxon>Rhynchophorus</taxon>
    </lineage>
</organism>
<dbReference type="AlphaFoldDB" id="A0A834MG99"/>
<dbReference type="InterPro" id="IPR036967">
    <property type="entry name" value="Ribosomal_uS11_sf"/>
</dbReference>
<keyword evidence="3" id="KW-0687">Ribonucleoprotein</keyword>
<proteinExistence type="inferred from homology"/>
<protein>
    <recommendedName>
        <fullName evidence="6">28S ribosomal protein S11, mitochondrial</fullName>
    </recommendedName>
</protein>
<evidence type="ECO:0000313" key="5">
    <source>
        <dbReference type="Proteomes" id="UP000625711"/>
    </source>
</evidence>
<dbReference type="Gene3D" id="3.30.420.80">
    <property type="entry name" value="Ribosomal protein S11"/>
    <property type="match status" value="1"/>
</dbReference>
<keyword evidence="2" id="KW-0689">Ribosomal protein</keyword>
<evidence type="ECO:0000256" key="3">
    <source>
        <dbReference type="ARBA" id="ARBA00023274"/>
    </source>
</evidence>
<dbReference type="GO" id="GO:0006412">
    <property type="term" value="P:translation"/>
    <property type="evidence" value="ECO:0007669"/>
    <property type="project" value="InterPro"/>
</dbReference>